<reference evidence="4 5" key="1">
    <citation type="journal article" date="2007" name="Proc. Natl. Acad. Sci. U.S.A.">
        <title>The genome of Syntrophus aciditrophicus: life at the thermodynamic limit of microbial growth.</title>
        <authorList>
            <person name="McInerney M.J."/>
            <person name="Rohlin L."/>
            <person name="Mouttaki H."/>
            <person name="Kim U."/>
            <person name="Krupp R.S."/>
            <person name="Rios-Hernandez L."/>
            <person name="Sieber J."/>
            <person name="Struchtemeyer C.G."/>
            <person name="Bhattacharyya A."/>
            <person name="Campbell J.W."/>
            <person name="Gunsalus R.P."/>
        </authorList>
    </citation>
    <scope>NUCLEOTIDE SEQUENCE [LARGE SCALE GENOMIC DNA]</scope>
    <source>
        <strain evidence="4 5">SB</strain>
    </source>
</reference>
<dbReference type="InterPro" id="IPR051556">
    <property type="entry name" value="N-term/lysine_N-AcTrnsfr"/>
</dbReference>
<dbReference type="CDD" id="cd04301">
    <property type="entry name" value="NAT_SF"/>
    <property type="match status" value="1"/>
</dbReference>
<keyword evidence="2" id="KW-0012">Acyltransferase</keyword>
<organism evidence="4 5">
    <name type="scientific">Syntrophus aciditrophicus (strain SB)</name>
    <dbReference type="NCBI Taxonomy" id="56780"/>
    <lineage>
        <taxon>Bacteria</taxon>
        <taxon>Pseudomonadati</taxon>
        <taxon>Thermodesulfobacteriota</taxon>
        <taxon>Syntrophia</taxon>
        <taxon>Syntrophales</taxon>
        <taxon>Syntrophaceae</taxon>
        <taxon>Syntrophus</taxon>
    </lineage>
</organism>
<dbReference type="SUPFAM" id="SSF55729">
    <property type="entry name" value="Acyl-CoA N-acyltransferases (Nat)"/>
    <property type="match status" value="1"/>
</dbReference>
<dbReference type="GO" id="GO:0008080">
    <property type="term" value="F:N-acetyltransferase activity"/>
    <property type="evidence" value="ECO:0007669"/>
    <property type="project" value="InterPro"/>
</dbReference>
<feature type="domain" description="N-acetyltransferase" evidence="3">
    <location>
        <begin position="19"/>
        <end position="167"/>
    </location>
</feature>
<dbReference type="STRING" id="56780.SYN_02847"/>
<evidence type="ECO:0000256" key="2">
    <source>
        <dbReference type="ARBA" id="ARBA00023315"/>
    </source>
</evidence>
<dbReference type="HOGENOM" id="CLU_013985_23_3_7"/>
<evidence type="ECO:0000313" key="5">
    <source>
        <dbReference type="Proteomes" id="UP000001933"/>
    </source>
</evidence>
<dbReference type="InterPro" id="IPR006464">
    <property type="entry name" value="AcTrfase_RimI/Ard1"/>
</dbReference>
<keyword evidence="1" id="KW-0808">Transferase</keyword>
<keyword evidence="5" id="KW-1185">Reference proteome</keyword>
<dbReference type="InParanoid" id="Q2LSZ4"/>
<evidence type="ECO:0000259" key="3">
    <source>
        <dbReference type="PROSITE" id="PS51186"/>
    </source>
</evidence>
<dbReference type="InterPro" id="IPR000182">
    <property type="entry name" value="GNAT_dom"/>
</dbReference>
<dbReference type="Gene3D" id="3.40.630.30">
    <property type="match status" value="1"/>
</dbReference>
<dbReference type="KEGG" id="sat:SYN_02847"/>
<dbReference type="FunCoup" id="Q2LSZ4">
    <property type="interactions" value="253"/>
</dbReference>
<dbReference type="NCBIfam" id="TIGR01575">
    <property type="entry name" value="rimI"/>
    <property type="match status" value="1"/>
</dbReference>
<evidence type="ECO:0000313" key="4">
    <source>
        <dbReference type="EMBL" id="ABC77201.1"/>
    </source>
</evidence>
<dbReference type="PANTHER" id="PTHR42919:SF8">
    <property type="entry name" value="N-ALPHA-ACETYLTRANSFERASE 50"/>
    <property type="match status" value="1"/>
</dbReference>
<dbReference type="PROSITE" id="PS51186">
    <property type="entry name" value="GNAT"/>
    <property type="match status" value="1"/>
</dbReference>
<evidence type="ECO:0000256" key="1">
    <source>
        <dbReference type="ARBA" id="ARBA00022679"/>
    </source>
</evidence>
<dbReference type="Pfam" id="PF00583">
    <property type="entry name" value="Acetyltransf_1"/>
    <property type="match status" value="1"/>
</dbReference>
<gene>
    <name evidence="4" type="ORF">SYN_02847</name>
</gene>
<dbReference type="AlphaFoldDB" id="Q2LSZ4"/>
<dbReference type="EMBL" id="CP000252">
    <property type="protein sequence ID" value="ABC77201.1"/>
    <property type="molecule type" value="Genomic_DNA"/>
</dbReference>
<accession>Q2LSZ4</accession>
<dbReference type="eggNOG" id="COG0456">
    <property type="taxonomic scope" value="Bacteria"/>
</dbReference>
<dbReference type="InterPro" id="IPR016181">
    <property type="entry name" value="Acyl_CoA_acyltransferase"/>
</dbReference>
<dbReference type="Proteomes" id="UP000001933">
    <property type="component" value="Chromosome"/>
</dbReference>
<protein>
    <submittedName>
        <fullName evidence="4">Acetyltransferase GNAT family</fullName>
    </submittedName>
</protein>
<sequence>MPEFWNSSMSSENGRSNSFLLEPMTPDDLEDVLAIETAAFPSPWSRNLFLEEFSSSVARNLTIRISSRGRSILVGYAVFRIAADEVDIQRIAVKPEFRRRSAATFLIKALLQKAGKEGCTQAFLEVRPSNEAAIRLYEKLGFVVKGIRKSYYVEQGEDALVMGRDIPAGSGSSEL</sequence>
<name>Q2LSZ4_SYNAS</name>
<dbReference type="PANTHER" id="PTHR42919">
    <property type="entry name" value="N-ALPHA-ACETYLTRANSFERASE"/>
    <property type="match status" value="1"/>
</dbReference>
<proteinExistence type="predicted"/>